<dbReference type="InterPro" id="IPR008928">
    <property type="entry name" value="6-hairpin_glycosidase_sf"/>
</dbReference>
<comment type="caution">
    <text evidence="1">The sequence shown here is derived from an EMBL/GenBank/DDBJ whole genome shotgun (WGS) entry which is preliminary data.</text>
</comment>
<accession>X0SRS0</accession>
<dbReference type="GO" id="GO:0005975">
    <property type="term" value="P:carbohydrate metabolic process"/>
    <property type="evidence" value="ECO:0007669"/>
    <property type="project" value="InterPro"/>
</dbReference>
<dbReference type="EMBL" id="BARS01003514">
    <property type="protein sequence ID" value="GAF83764.1"/>
    <property type="molecule type" value="Genomic_DNA"/>
</dbReference>
<dbReference type="Gene3D" id="1.50.10.20">
    <property type="match status" value="1"/>
</dbReference>
<organism evidence="1">
    <name type="scientific">marine sediment metagenome</name>
    <dbReference type="NCBI Taxonomy" id="412755"/>
    <lineage>
        <taxon>unclassified sequences</taxon>
        <taxon>metagenomes</taxon>
        <taxon>ecological metagenomes</taxon>
    </lineage>
</organism>
<sequence>PSYATAAQRNLDWALAQQQSNGWFRHAAFRAGHDPFTHAIAYTAEGLLESGLLLDEPRYITAAKKVVCALLQAQQPDGSLASTYNTAWQPTSRSSCLTGNCQMALLWLDFYSLSEDTRYLDAARKAIAFVAATQDLRTSNTNIKGAIAGSYPIYGRYERFKYPNWAAKFFIDALLALQEVNEQLDVVDR</sequence>
<dbReference type="SUPFAM" id="SSF48208">
    <property type="entry name" value="Six-hairpin glycosidases"/>
    <property type="match status" value="1"/>
</dbReference>
<dbReference type="AlphaFoldDB" id="X0SRS0"/>
<feature type="non-terminal residue" evidence="1">
    <location>
        <position position="1"/>
    </location>
</feature>
<evidence type="ECO:0008006" key="2">
    <source>
        <dbReference type="Google" id="ProtNLM"/>
    </source>
</evidence>
<name>X0SRS0_9ZZZZ</name>
<gene>
    <name evidence="1" type="ORF">S01H1_06816</name>
</gene>
<evidence type="ECO:0000313" key="1">
    <source>
        <dbReference type="EMBL" id="GAF83764.1"/>
    </source>
</evidence>
<reference evidence="1" key="1">
    <citation type="journal article" date="2014" name="Front. Microbiol.">
        <title>High frequency of phylogenetically diverse reductive dehalogenase-homologous genes in deep subseafloor sedimentary metagenomes.</title>
        <authorList>
            <person name="Kawai M."/>
            <person name="Futagami T."/>
            <person name="Toyoda A."/>
            <person name="Takaki Y."/>
            <person name="Nishi S."/>
            <person name="Hori S."/>
            <person name="Arai W."/>
            <person name="Tsubouchi T."/>
            <person name="Morono Y."/>
            <person name="Uchiyama I."/>
            <person name="Ito T."/>
            <person name="Fujiyama A."/>
            <person name="Inagaki F."/>
            <person name="Takami H."/>
        </authorList>
    </citation>
    <scope>NUCLEOTIDE SEQUENCE</scope>
    <source>
        <strain evidence="1">Expedition CK06-06</strain>
    </source>
</reference>
<proteinExistence type="predicted"/>
<protein>
    <recommendedName>
        <fullName evidence="2">Squalene cyclase C-terminal domain-containing protein</fullName>
    </recommendedName>
</protein>